<dbReference type="RefSeq" id="WP_118377638.1">
    <property type="nucleotide sequence ID" value="NZ_CABHNM010000065.1"/>
</dbReference>
<name>A0A564UNS2_9FIRM</name>
<proteinExistence type="predicted"/>
<organism evidence="1 2">
    <name type="scientific">Dorea longicatena</name>
    <dbReference type="NCBI Taxonomy" id="88431"/>
    <lineage>
        <taxon>Bacteria</taxon>
        <taxon>Bacillati</taxon>
        <taxon>Bacillota</taxon>
        <taxon>Clostridia</taxon>
        <taxon>Lachnospirales</taxon>
        <taxon>Lachnospiraceae</taxon>
        <taxon>Dorea</taxon>
    </lineage>
</organism>
<evidence type="ECO:0000313" key="1">
    <source>
        <dbReference type="EMBL" id="VUX21207.1"/>
    </source>
</evidence>
<sequence length="187" mass="21991">MYNEVEVKAILIAVHNIENVGLNSKKVLLNSIEWLRCQYEITQDESFLIKAVWHIYAYLELGYPYISGEVEFNRILNCLQLDINTVFPKKGWAYKKVALKKSNINQILGRWHPHFQSMKIEAAILDIIDKVENKKIGSFIYHCGKMLEQKDNKALWEKTFVLRVTEDEAVLQDVNKSKYYIFDEVCR</sequence>
<dbReference type="AlphaFoldDB" id="A0A564UNS2"/>
<accession>A0A564UNS2</accession>
<gene>
    <name evidence="1" type="ORF">DLSSTS7063_02833</name>
</gene>
<dbReference type="EMBL" id="CABHNM010000065">
    <property type="protein sequence ID" value="VUX21207.1"/>
    <property type="molecule type" value="Genomic_DNA"/>
</dbReference>
<evidence type="ECO:0000313" key="2">
    <source>
        <dbReference type="Proteomes" id="UP000398619"/>
    </source>
</evidence>
<dbReference type="Proteomes" id="UP000398619">
    <property type="component" value="Unassembled WGS sequence"/>
</dbReference>
<protein>
    <submittedName>
        <fullName evidence="1">Uncharacterized protein</fullName>
    </submittedName>
</protein>
<reference evidence="1 2" key="1">
    <citation type="submission" date="2019-07" db="EMBL/GenBank/DDBJ databases">
        <authorList>
            <person name="Hibberd C M."/>
            <person name="Gehrig L. J."/>
            <person name="Chang H.-W."/>
            <person name="Venkatesh S."/>
        </authorList>
    </citation>
    <scope>NUCLEOTIDE SEQUENCE [LARGE SCALE GENOMIC DNA]</scope>
    <source>
        <strain evidence="1">Dorea_longicatena_SSTS_Bg7063</strain>
    </source>
</reference>